<dbReference type="EMBL" id="JAVDWE010000002">
    <property type="protein sequence ID" value="MDR7093388.1"/>
    <property type="molecule type" value="Genomic_DNA"/>
</dbReference>
<evidence type="ECO:0000313" key="3">
    <source>
        <dbReference type="EMBL" id="MDR7093388.1"/>
    </source>
</evidence>
<keyword evidence="3" id="KW-0675">Receptor</keyword>
<proteinExistence type="inferred from homology"/>
<evidence type="ECO:0000313" key="4">
    <source>
        <dbReference type="Proteomes" id="UP001265550"/>
    </source>
</evidence>
<protein>
    <submittedName>
        <fullName evidence="3">Tripartite-type tricarboxylate transporter receptor subunit TctC</fullName>
    </submittedName>
</protein>
<keyword evidence="4" id="KW-1185">Reference proteome</keyword>
<feature type="chain" id="PRO_5045763555" evidence="2">
    <location>
        <begin position="33"/>
        <end position="331"/>
    </location>
</feature>
<dbReference type="PANTHER" id="PTHR42928">
    <property type="entry name" value="TRICARBOXYLATE-BINDING PROTEIN"/>
    <property type="match status" value="1"/>
</dbReference>
<dbReference type="RefSeq" id="WP_204732744.1">
    <property type="nucleotide sequence ID" value="NZ_JAVDWE010000002.1"/>
</dbReference>
<dbReference type="PANTHER" id="PTHR42928:SF5">
    <property type="entry name" value="BLR1237 PROTEIN"/>
    <property type="match status" value="1"/>
</dbReference>
<dbReference type="Gene3D" id="3.40.190.10">
    <property type="entry name" value="Periplasmic binding protein-like II"/>
    <property type="match status" value="1"/>
</dbReference>
<dbReference type="Proteomes" id="UP001265550">
    <property type="component" value="Unassembled WGS sequence"/>
</dbReference>
<dbReference type="PROSITE" id="PS51318">
    <property type="entry name" value="TAT"/>
    <property type="match status" value="1"/>
</dbReference>
<dbReference type="Gene3D" id="3.40.190.150">
    <property type="entry name" value="Bordetella uptake gene, domain 1"/>
    <property type="match status" value="1"/>
</dbReference>
<name>A0ABU1V802_9BURK</name>
<evidence type="ECO:0000256" key="1">
    <source>
        <dbReference type="ARBA" id="ARBA00006987"/>
    </source>
</evidence>
<keyword evidence="2" id="KW-0732">Signal</keyword>
<dbReference type="Pfam" id="PF03401">
    <property type="entry name" value="TctC"/>
    <property type="match status" value="1"/>
</dbReference>
<dbReference type="InterPro" id="IPR006311">
    <property type="entry name" value="TAT_signal"/>
</dbReference>
<dbReference type="SUPFAM" id="SSF53850">
    <property type="entry name" value="Periplasmic binding protein-like II"/>
    <property type="match status" value="1"/>
</dbReference>
<feature type="signal peptide" evidence="2">
    <location>
        <begin position="1"/>
        <end position="32"/>
    </location>
</feature>
<gene>
    <name evidence="3" type="ORF">J2X09_001120</name>
</gene>
<comment type="similarity">
    <text evidence="1">Belongs to the UPF0065 (bug) family.</text>
</comment>
<reference evidence="3 4" key="1">
    <citation type="submission" date="2023-07" db="EMBL/GenBank/DDBJ databases">
        <title>Sorghum-associated microbial communities from plants grown in Nebraska, USA.</title>
        <authorList>
            <person name="Schachtman D."/>
        </authorList>
    </citation>
    <scope>NUCLEOTIDE SEQUENCE [LARGE SCALE GENOMIC DNA]</scope>
    <source>
        <strain evidence="3 4">BE240</strain>
    </source>
</reference>
<dbReference type="InterPro" id="IPR042100">
    <property type="entry name" value="Bug_dom1"/>
</dbReference>
<organism evidence="3 4">
    <name type="scientific">Hydrogenophaga laconesensis</name>
    <dbReference type="NCBI Taxonomy" id="1805971"/>
    <lineage>
        <taxon>Bacteria</taxon>
        <taxon>Pseudomonadati</taxon>
        <taxon>Pseudomonadota</taxon>
        <taxon>Betaproteobacteria</taxon>
        <taxon>Burkholderiales</taxon>
        <taxon>Comamonadaceae</taxon>
        <taxon>Hydrogenophaga</taxon>
    </lineage>
</organism>
<dbReference type="PIRSF" id="PIRSF017082">
    <property type="entry name" value="YflP"/>
    <property type="match status" value="1"/>
</dbReference>
<accession>A0ABU1V802</accession>
<sequence length="331" mass="35850">MKNTTPPSRRRRALMLAAAAGIGVAQFGLAHAQSQAYPNRPVTLIIPWPAGGSTDRHLRALAEIASKHLGQPIVVENRPGAGGTLGPATMAQTAKPDGYTIAQFPLGLLRMPHMQKTNWDPLTDFTYIIGVSGYTFGLTVKADSPYKTFKDYIEAARKQPGAINYGSTGTGSSPHLLMEELAGNAKVQLTHVPFKGNADLQAALLGGHVMAQSDASGWDKYVDGGQMRLLVTFGEQRTQRWPEVPTAQELGYGVVSTSPYGLAGPKGMDPAVVKVLHDAFKKAMDDPKHIEVLGQLNQAMWYRNGEDYRKWAVDTYAKDKALIERLGLAAR</sequence>
<dbReference type="InterPro" id="IPR005064">
    <property type="entry name" value="BUG"/>
</dbReference>
<dbReference type="CDD" id="cd07012">
    <property type="entry name" value="PBP2_Bug_TTT"/>
    <property type="match status" value="1"/>
</dbReference>
<comment type="caution">
    <text evidence="3">The sequence shown here is derived from an EMBL/GenBank/DDBJ whole genome shotgun (WGS) entry which is preliminary data.</text>
</comment>
<evidence type="ECO:0000256" key="2">
    <source>
        <dbReference type="SAM" id="SignalP"/>
    </source>
</evidence>